<dbReference type="KEGG" id="zju:107422501"/>
<dbReference type="InterPro" id="IPR046849">
    <property type="entry name" value="E2_motif"/>
</dbReference>
<sequence>MLALPSSSIIFVPLSYFWLNTNRFMYVRHCPFILYKLFTKKRFHGVFLPPPSRQFHSHSIPEPLVSTLIFAISSCSSSSHCRAIHARVIKSVNYSDGFVGDQLVSCYAKLGCVKDAQQLFDAMLVKDLVSWNNLITWLSRSGYVAKCLNALFRMKLEVGIKPNEVTLIAIISACTSRGALDEGKYIHGFAVKLGFLLETKVVNSLMNMYGKFGNLHAACQLFETMIFHNVVSWNLRIAIYTQNGFARVGIDNFNIMRWSGIKPDDGTMAALFQACENIGVGKLGEAIHCLIINCGLRASVTVSTVLLDMYSKLGRLNDSRKVFEELTNPDRIAWTAMLAGYAVHGHGKEAVELFENMVREGVEPDHVTFTHLLNACSHSGLVKQGKIFFETMLEVCKVEPRLDHYSCMVDLLGRSGLLNDAYELIRSMPMEPNSGVWGALFGACRVHGNIELGKEVAEKMFALDPSDCRNYIMLSNIYSAAGLWGDAAKVRTLMKDRGIIREPGCSFVEHGNKIHRFVVGDRTHPDSDKIYMKLEEVIGKIREAGFVSKTEFVLHDVEEEVKEDMINKHSEKLAIAFGLLVTDAGMPLIITKNLRICGDCHDTAKLVSLVEERTIIIRDCKRFHHFSSGSCSCGDYW</sequence>
<dbReference type="Pfam" id="PF14432">
    <property type="entry name" value="DYW_deaminase"/>
    <property type="match status" value="1"/>
</dbReference>
<dbReference type="PROSITE" id="PS51375">
    <property type="entry name" value="PPR"/>
    <property type="match status" value="1"/>
</dbReference>
<organism evidence="5 6">
    <name type="scientific">Ziziphus jujuba</name>
    <name type="common">Chinese jujube</name>
    <name type="synonym">Ziziphus sativa</name>
    <dbReference type="NCBI Taxonomy" id="326968"/>
    <lineage>
        <taxon>Eukaryota</taxon>
        <taxon>Viridiplantae</taxon>
        <taxon>Streptophyta</taxon>
        <taxon>Embryophyta</taxon>
        <taxon>Tracheophyta</taxon>
        <taxon>Spermatophyta</taxon>
        <taxon>Magnoliopsida</taxon>
        <taxon>eudicotyledons</taxon>
        <taxon>Gunneridae</taxon>
        <taxon>Pentapetalae</taxon>
        <taxon>rosids</taxon>
        <taxon>fabids</taxon>
        <taxon>Rosales</taxon>
        <taxon>Rhamnaceae</taxon>
        <taxon>Paliureae</taxon>
        <taxon>Ziziphus</taxon>
    </lineage>
</organism>
<evidence type="ECO:0000259" key="4">
    <source>
        <dbReference type="Pfam" id="PF14432"/>
    </source>
</evidence>
<dbReference type="SMR" id="A0A6P3ZYY8"/>
<evidence type="ECO:0000256" key="3">
    <source>
        <dbReference type="PROSITE-ProRule" id="PRU00708"/>
    </source>
</evidence>
<dbReference type="NCBIfam" id="TIGR00756">
    <property type="entry name" value="PPR"/>
    <property type="match status" value="2"/>
</dbReference>
<dbReference type="AlphaFoldDB" id="A0A6P3ZYY8"/>
<dbReference type="Pfam" id="PF13041">
    <property type="entry name" value="PPR_2"/>
    <property type="match status" value="1"/>
</dbReference>
<dbReference type="GO" id="GO:0009451">
    <property type="term" value="P:RNA modification"/>
    <property type="evidence" value="ECO:0007669"/>
    <property type="project" value="InterPro"/>
</dbReference>
<reference evidence="6" key="1">
    <citation type="submission" date="2025-08" db="UniProtKB">
        <authorList>
            <consortium name="RefSeq"/>
        </authorList>
    </citation>
    <scope>IDENTIFICATION</scope>
    <source>
        <tissue evidence="6">Seedling</tissue>
    </source>
</reference>
<dbReference type="FunCoup" id="A0A6P3ZYY8">
    <property type="interactions" value="13"/>
</dbReference>
<evidence type="ECO:0000313" key="5">
    <source>
        <dbReference type="Proteomes" id="UP001652623"/>
    </source>
</evidence>
<dbReference type="Pfam" id="PF01535">
    <property type="entry name" value="PPR"/>
    <property type="match status" value="5"/>
</dbReference>
<dbReference type="FunFam" id="1.25.40.10:FF:000475">
    <property type="entry name" value="Pentatricopeptide repeat-containing protein At5g40410, mitochondrial"/>
    <property type="match status" value="1"/>
</dbReference>
<dbReference type="InParanoid" id="A0A6P3ZYY8"/>
<keyword evidence="5" id="KW-1185">Reference proteome</keyword>
<feature type="domain" description="DYW" evidence="4">
    <location>
        <begin position="545"/>
        <end position="637"/>
    </location>
</feature>
<dbReference type="PANTHER" id="PTHR47926:SF533">
    <property type="entry name" value="DYW DOMAIN-CONTAINING PROTEIN"/>
    <property type="match status" value="1"/>
</dbReference>
<dbReference type="Pfam" id="PF20431">
    <property type="entry name" value="E_motif"/>
    <property type="match status" value="1"/>
</dbReference>
<dbReference type="GeneID" id="107422501"/>
<dbReference type="Pfam" id="PF20430">
    <property type="entry name" value="Eplus_motif"/>
    <property type="match status" value="1"/>
</dbReference>
<dbReference type="PANTHER" id="PTHR47926">
    <property type="entry name" value="PENTATRICOPEPTIDE REPEAT-CONTAINING PROTEIN"/>
    <property type="match status" value="1"/>
</dbReference>
<dbReference type="InterPro" id="IPR032867">
    <property type="entry name" value="DYW_dom"/>
</dbReference>
<comment type="similarity">
    <text evidence="1">Belongs to the PPR family. PCMP-H subfamily.</text>
</comment>
<dbReference type="Proteomes" id="UP001652623">
    <property type="component" value="Chromosome 5"/>
</dbReference>
<dbReference type="GO" id="GO:0008270">
    <property type="term" value="F:zinc ion binding"/>
    <property type="evidence" value="ECO:0007669"/>
    <property type="project" value="InterPro"/>
</dbReference>
<name>A0A6P3ZYY8_ZIZJJ</name>
<dbReference type="InterPro" id="IPR046848">
    <property type="entry name" value="E_motif"/>
</dbReference>
<evidence type="ECO:0000313" key="6">
    <source>
        <dbReference type="RefSeq" id="XP_015887447.3"/>
    </source>
</evidence>
<dbReference type="FunFam" id="1.25.40.10:FF:000407">
    <property type="entry name" value="Putative pentatricopeptide repeat-containing protein"/>
    <property type="match status" value="1"/>
</dbReference>
<dbReference type="InterPro" id="IPR046960">
    <property type="entry name" value="PPR_At4g14850-like_plant"/>
</dbReference>
<protein>
    <submittedName>
        <fullName evidence="6">Pentatricopeptide repeat-containing protein At5g40410, mitochondrial</fullName>
    </submittedName>
</protein>
<feature type="repeat" description="PPR" evidence="3">
    <location>
        <begin position="330"/>
        <end position="364"/>
    </location>
</feature>
<dbReference type="InterPro" id="IPR011990">
    <property type="entry name" value="TPR-like_helical_dom_sf"/>
</dbReference>
<dbReference type="InterPro" id="IPR002885">
    <property type="entry name" value="PPR_rpt"/>
</dbReference>
<evidence type="ECO:0000256" key="2">
    <source>
        <dbReference type="ARBA" id="ARBA00022737"/>
    </source>
</evidence>
<keyword evidence="2" id="KW-0677">Repeat</keyword>
<evidence type="ECO:0000256" key="1">
    <source>
        <dbReference type="ARBA" id="ARBA00006643"/>
    </source>
</evidence>
<dbReference type="Gene3D" id="1.25.40.10">
    <property type="entry name" value="Tetratricopeptide repeat domain"/>
    <property type="match status" value="3"/>
</dbReference>
<accession>A0A6P3ZYY8</accession>
<gene>
    <name evidence="6" type="primary">LOC107422501</name>
</gene>
<proteinExistence type="inferred from homology"/>
<dbReference type="RefSeq" id="XP_015887447.3">
    <property type="nucleotide sequence ID" value="XM_016031961.4"/>
</dbReference>
<dbReference type="GO" id="GO:0003723">
    <property type="term" value="F:RNA binding"/>
    <property type="evidence" value="ECO:0007669"/>
    <property type="project" value="InterPro"/>
</dbReference>